<evidence type="ECO:0000256" key="5">
    <source>
        <dbReference type="ARBA" id="ARBA00022976"/>
    </source>
</evidence>
<dbReference type="Pfam" id="PF10251">
    <property type="entry name" value="PEN-2"/>
    <property type="match status" value="1"/>
</dbReference>
<comment type="caution">
    <text evidence="9">The sequence shown here is derived from an EMBL/GenBank/DDBJ whole genome shotgun (WGS) entry which is preliminary data.</text>
</comment>
<dbReference type="EMBL" id="CASHTH010000446">
    <property type="protein sequence ID" value="CAI8001675.1"/>
    <property type="molecule type" value="Genomic_DNA"/>
</dbReference>
<keyword evidence="7 8" id="KW-0472">Membrane</keyword>
<reference evidence="9" key="1">
    <citation type="submission" date="2023-03" db="EMBL/GenBank/DDBJ databases">
        <authorList>
            <person name="Steffen K."/>
            <person name="Cardenas P."/>
        </authorList>
    </citation>
    <scope>NUCLEOTIDE SEQUENCE</scope>
</reference>
<dbReference type="PANTHER" id="PTHR16318">
    <property type="entry name" value="GAMMA-SECRETASE SUBUNIT PEN-2"/>
    <property type="match status" value="1"/>
</dbReference>
<dbReference type="GO" id="GO:0070765">
    <property type="term" value="C:gamma-secretase complex"/>
    <property type="evidence" value="ECO:0007669"/>
    <property type="project" value="TreeGrafter"/>
</dbReference>
<comment type="subcellular location">
    <subcellularLocation>
        <location evidence="1">Membrane</location>
        <topology evidence="1">Multi-pass membrane protein</topology>
    </subcellularLocation>
</comment>
<name>A0AA35R2J7_GEOBA</name>
<sequence>MCVAAESAQTVSALAALSRSPGDMQLAKLTDEEKLKISRKYFIIGCFLLPMVWLVNSVWFFREAFFRKDKDRSRQLQKYVGGSMAGFLVWLVVIVVWVSVYQTQRANWDAIGDYISFTVPLGRA</sequence>
<protein>
    <recommendedName>
        <fullName evidence="3">Gamma-secretase subunit PEN-2</fullName>
    </recommendedName>
</protein>
<evidence type="ECO:0000256" key="7">
    <source>
        <dbReference type="ARBA" id="ARBA00023136"/>
    </source>
</evidence>
<keyword evidence="10" id="KW-1185">Reference proteome</keyword>
<keyword evidence="6 8" id="KW-1133">Transmembrane helix</keyword>
<dbReference type="AlphaFoldDB" id="A0AA35R2J7"/>
<evidence type="ECO:0000256" key="3">
    <source>
        <dbReference type="ARBA" id="ARBA00018306"/>
    </source>
</evidence>
<dbReference type="InterPro" id="IPR019379">
    <property type="entry name" value="Gamma_Secretase_Asp_P_PEN2"/>
</dbReference>
<keyword evidence="4 8" id="KW-0812">Transmembrane</keyword>
<organism evidence="9 10">
    <name type="scientific">Geodia barretti</name>
    <name type="common">Barrett's horny sponge</name>
    <dbReference type="NCBI Taxonomy" id="519541"/>
    <lineage>
        <taxon>Eukaryota</taxon>
        <taxon>Metazoa</taxon>
        <taxon>Porifera</taxon>
        <taxon>Demospongiae</taxon>
        <taxon>Heteroscleromorpha</taxon>
        <taxon>Tetractinellida</taxon>
        <taxon>Astrophorina</taxon>
        <taxon>Geodiidae</taxon>
        <taxon>Geodia</taxon>
    </lineage>
</organism>
<evidence type="ECO:0000256" key="1">
    <source>
        <dbReference type="ARBA" id="ARBA00004141"/>
    </source>
</evidence>
<comment type="similarity">
    <text evidence="2">Belongs to the PEN-2 family.</text>
</comment>
<feature type="transmembrane region" description="Helical" evidence="8">
    <location>
        <begin position="82"/>
        <end position="100"/>
    </location>
</feature>
<feature type="transmembrane region" description="Helical" evidence="8">
    <location>
        <begin position="41"/>
        <end position="61"/>
    </location>
</feature>
<evidence type="ECO:0000256" key="8">
    <source>
        <dbReference type="SAM" id="Phobius"/>
    </source>
</evidence>
<evidence type="ECO:0000256" key="2">
    <source>
        <dbReference type="ARBA" id="ARBA00009607"/>
    </source>
</evidence>
<evidence type="ECO:0000313" key="9">
    <source>
        <dbReference type="EMBL" id="CAI8001675.1"/>
    </source>
</evidence>
<proteinExistence type="inferred from homology"/>
<dbReference type="Proteomes" id="UP001174909">
    <property type="component" value="Unassembled WGS sequence"/>
</dbReference>
<evidence type="ECO:0000313" key="10">
    <source>
        <dbReference type="Proteomes" id="UP001174909"/>
    </source>
</evidence>
<dbReference type="GO" id="GO:0007219">
    <property type="term" value="P:Notch signaling pathway"/>
    <property type="evidence" value="ECO:0007669"/>
    <property type="project" value="UniProtKB-KW"/>
</dbReference>
<evidence type="ECO:0000256" key="4">
    <source>
        <dbReference type="ARBA" id="ARBA00022692"/>
    </source>
</evidence>
<keyword evidence="5" id="KW-0914">Notch signaling pathway</keyword>
<gene>
    <name evidence="9" type="ORF">GBAR_LOCUS3246</name>
</gene>
<accession>A0AA35R2J7</accession>
<evidence type="ECO:0000256" key="6">
    <source>
        <dbReference type="ARBA" id="ARBA00022989"/>
    </source>
</evidence>
<dbReference type="PANTHER" id="PTHR16318:SF0">
    <property type="entry name" value="GAMMA-SECRETASE SUBUNIT PEN-2"/>
    <property type="match status" value="1"/>
</dbReference>